<feature type="chain" id="PRO_5031287317" description="PhoD-like phosphatase metallophosphatase domain-containing protein" evidence="1">
    <location>
        <begin position="23"/>
        <end position="582"/>
    </location>
</feature>
<name>A0A7S1TGZ5_9RHOD</name>
<gene>
    <name evidence="3" type="ORF">CCAE0312_LOCUS8469</name>
</gene>
<proteinExistence type="predicted"/>
<evidence type="ECO:0000256" key="1">
    <source>
        <dbReference type="SAM" id="SignalP"/>
    </source>
</evidence>
<dbReference type="InterPro" id="IPR038607">
    <property type="entry name" value="PhoD-like_sf"/>
</dbReference>
<keyword evidence="1" id="KW-0732">Signal</keyword>
<protein>
    <recommendedName>
        <fullName evidence="2">PhoD-like phosphatase metallophosphatase domain-containing protein</fullName>
    </recommendedName>
</protein>
<feature type="domain" description="PhoD-like phosphatase metallophosphatase" evidence="2">
    <location>
        <begin position="177"/>
        <end position="547"/>
    </location>
</feature>
<dbReference type="InterPro" id="IPR018946">
    <property type="entry name" value="PhoD-like_MPP"/>
</dbReference>
<sequence>MRNAGWVIWYICLGWMIGLVVGQGPQCGPNSWWETTEVIGASNGNYIFTYVISGAVSTNGAVIQARLRPVVLGNSTSVVVQAVVSRFQNLSRPVKRLRKSAFKDGGTNYRTNPGNWVARFVVSQLNPGTKYFYGFFAPDGFGSATGRFRTIQSPGTSTNVKIVQWSCIRKPPITIGEAMFRENAHFAIGNGDSIYAEKTVDWTGSRTDDLCRPCCLDPVPIRGYYDRLYFETRSDAVNGDSGKRNFLKDTAHFMVLDDHEITDNFAGRGDQTGGKMTDPIQIFDRGPNHGQLRKPLDVMKQLGQLGIEAFYTHNAHFPSYPVVPGVDPVSRQFHNFRVGTDLEVIILDLRQYRDQQADSLYTCPLLPPGRTQSQLCQEFPTLCSFFAPQDEPNFYRTNRTALGRVQKQWLKNVLKKSTAEFKLVVSTYNWMQQYCNPQEYMTAYREERDEILRFIETNLIENVVFLEGDLHAAYFNRVNPGRSPVIWEVIVGASGDSVRPSDLEMYNFLNKYNNNGYQYQNYSAIQYLYTGGPNYQVIRVKNKRMTIETRTPDGRIAIDLRGRRGVLSLPNLQEPVSPPLAT</sequence>
<accession>A0A7S1TGZ5</accession>
<dbReference type="InterPro" id="IPR052900">
    <property type="entry name" value="Phospholipid_Metab_Enz"/>
</dbReference>
<dbReference type="PANTHER" id="PTHR43606:SF2">
    <property type="entry name" value="ALKALINE PHOSPHATASE FAMILY PROTEIN (AFU_ORTHOLOGUE AFUA_5G03860)"/>
    <property type="match status" value="1"/>
</dbReference>
<dbReference type="EMBL" id="HBGH01015165">
    <property type="protein sequence ID" value="CAD9236375.1"/>
    <property type="molecule type" value="Transcribed_RNA"/>
</dbReference>
<dbReference type="SUPFAM" id="SSF56300">
    <property type="entry name" value="Metallo-dependent phosphatases"/>
    <property type="match status" value="1"/>
</dbReference>
<organism evidence="3">
    <name type="scientific">Compsopogon caeruleus</name>
    <dbReference type="NCBI Taxonomy" id="31354"/>
    <lineage>
        <taxon>Eukaryota</taxon>
        <taxon>Rhodophyta</taxon>
        <taxon>Compsopogonophyceae</taxon>
        <taxon>Compsopogonales</taxon>
        <taxon>Compsopogonaceae</taxon>
        <taxon>Compsopogon</taxon>
    </lineage>
</organism>
<dbReference type="PANTHER" id="PTHR43606">
    <property type="entry name" value="PHOSPHATASE, PUTATIVE (AFU_ORTHOLOGUE AFUA_6G08710)-RELATED"/>
    <property type="match status" value="1"/>
</dbReference>
<dbReference type="Pfam" id="PF09423">
    <property type="entry name" value="PhoD"/>
    <property type="match status" value="1"/>
</dbReference>
<dbReference type="AlphaFoldDB" id="A0A7S1TGZ5"/>
<evidence type="ECO:0000313" key="3">
    <source>
        <dbReference type="EMBL" id="CAD9236375.1"/>
    </source>
</evidence>
<dbReference type="Gene3D" id="3.60.21.70">
    <property type="entry name" value="PhoD-like phosphatase"/>
    <property type="match status" value="1"/>
</dbReference>
<evidence type="ECO:0000259" key="2">
    <source>
        <dbReference type="Pfam" id="PF09423"/>
    </source>
</evidence>
<reference evidence="3" key="1">
    <citation type="submission" date="2021-01" db="EMBL/GenBank/DDBJ databases">
        <authorList>
            <person name="Corre E."/>
            <person name="Pelletier E."/>
            <person name="Niang G."/>
            <person name="Scheremetjew M."/>
            <person name="Finn R."/>
            <person name="Kale V."/>
            <person name="Holt S."/>
            <person name="Cochrane G."/>
            <person name="Meng A."/>
            <person name="Brown T."/>
            <person name="Cohen L."/>
        </authorList>
    </citation>
    <scope>NUCLEOTIDE SEQUENCE</scope>
    <source>
        <strain evidence="3">SAG 36.94</strain>
    </source>
</reference>
<dbReference type="InterPro" id="IPR029052">
    <property type="entry name" value="Metallo-depent_PP-like"/>
</dbReference>
<feature type="signal peptide" evidence="1">
    <location>
        <begin position="1"/>
        <end position="22"/>
    </location>
</feature>
<dbReference type="Gene3D" id="2.60.40.380">
    <property type="entry name" value="Purple acid phosphatase-like, N-terminal"/>
    <property type="match status" value="1"/>
</dbReference>